<dbReference type="Gene3D" id="2.20.28.40">
    <property type="entry name" value="H/ACA ribonucleoprotein complex, subunit Nop10"/>
    <property type="match status" value="1"/>
</dbReference>
<dbReference type="GO" id="GO:1990904">
    <property type="term" value="C:ribonucleoprotein complex"/>
    <property type="evidence" value="ECO:0007669"/>
    <property type="project" value="UniProtKB-KW"/>
</dbReference>
<sequence>MKSMLRKCDVCGIYTLRNKCPKCSQSTKPAHPPKFSPDDKYLKLKLKTAYDKWLNKSDKT</sequence>
<proteinExistence type="inferred from homology"/>
<dbReference type="GO" id="GO:0030515">
    <property type="term" value="F:snoRNA binding"/>
    <property type="evidence" value="ECO:0007669"/>
    <property type="project" value="InterPro"/>
</dbReference>
<comment type="function">
    <text evidence="1 7">Involved in ribosome biogenesis; more specifically in 18S rRNA pseudouridylation and in cleavage of pre-rRNA.</text>
</comment>
<dbReference type="HAMAP" id="MF_00803">
    <property type="entry name" value="Nop10"/>
    <property type="match status" value="1"/>
</dbReference>
<keyword evidence="4 7" id="KW-0690">Ribosome biogenesis</keyword>
<evidence type="ECO:0000256" key="2">
    <source>
        <dbReference type="ARBA" id="ARBA00009462"/>
    </source>
</evidence>
<comment type="caution">
    <text evidence="8">The sequence shown here is derived from an EMBL/GenBank/DDBJ whole genome shotgun (WGS) entry which is preliminary data.</text>
</comment>
<dbReference type="SUPFAM" id="SSF144210">
    <property type="entry name" value="Nop10-like SnoRNP"/>
    <property type="match status" value="1"/>
</dbReference>
<evidence type="ECO:0000256" key="7">
    <source>
        <dbReference type="HAMAP-Rule" id="MF_00803"/>
    </source>
</evidence>
<dbReference type="InterPro" id="IPR023532">
    <property type="entry name" value="Nop10_arc-typ"/>
</dbReference>
<dbReference type="GO" id="GO:0001522">
    <property type="term" value="P:pseudouridine synthesis"/>
    <property type="evidence" value="ECO:0007669"/>
    <property type="project" value="InterPro"/>
</dbReference>
<evidence type="ECO:0000256" key="3">
    <source>
        <dbReference type="ARBA" id="ARBA00018821"/>
    </source>
</evidence>
<accession>A0A2R6B1Y5</accession>
<evidence type="ECO:0000313" key="9">
    <source>
        <dbReference type="Proteomes" id="UP000240322"/>
    </source>
</evidence>
<organism evidence="8 9">
    <name type="scientific">Candidatus Marsarchaeota G2 archaeon OSP_D</name>
    <dbReference type="NCBI Taxonomy" id="1978157"/>
    <lineage>
        <taxon>Archaea</taxon>
        <taxon>Candidatus Marsarchaeota</taxon>
        <taxon>Candidatus Marsarchaeota group 2</taxon>
    </lineage>
</organism>
<evidence type="ECO:0000256" key="1">
    <source>
        <dbReference type="ARBA" id="ARBA00002325"/>
    </source>
</evidence>
<comment type="similarity">
    <text evidence="2 7">Belongs to the NOP10 family.</text>
</comment>
<evidence type="ECO:0000313" key="8">
    <source>
        <dbReference type="EMBL" id="PSN92616.1"/>
    </source>
</evidence>
<evidence type="ECO:0000256" key="5">
    <source>
        <dbReference type="ARBA" id="ARBA00022552"/>
    </source>
</evidence>
<dbReference type="InterPro" id="IPR036756">
    <property type="entry name" value="H/ACA_rnp_Nop10_sf"/>
</dbReference>
<dbReference type="Pfam" id="PF04135">
    <property type="entry name" value="Nop10p"/>
    <property type="match status" value="1"/>
</dbReference>
<name>A0A2R6B1Y5_9ARCH</name>
<evidence type="ECO:0000256" key="4">
    <source>
        <dbReference type="ARBA" id="ARBA00022517"/>
    </source>
</evidence>
<dbReference type="InterPro" id="IPR007264">
    <property type="entry name" value="H/ACA_rnp_Nop10"/>
</dbReference>
<dbReference type="GO" id="GO:0006364">
    <property type="term" value="P:rRNA processing"/>
    <property type="evidence" value="ECO:0007669"/>
    <property type="project" value="UniProtKB-UniRule"/>
</dbReference>
<protein>
    <recommendedName>
        <fullName evidence="3 7">Ribosome biogenesis protein Nop10</fullName>
    </recommendedName>
</protein>
<dbReference type="AlphaFoldDB" id="A0A2R6B1Y5"/>
<keyword evidence="5 7" id="KW-0698">rRNA processing</keyword>
<gene>
    <name evidence="7" type="primary">nop10</name>
    <name evidence="8" type="ORF">B9Q03_00040</name>
</gene>
<evidence type="ECO:0000256" key="6">
    <source>
        <dbReference type="ARBA" id="ARBA00023274"/>
    </source>
</evidence>
<reference evidence="8 9" key="1">
    <citation type="submission" date="2017-04" db="EMBL/GenBank/DDBJ databases">
        <title>Novel microbial lineages endemic to geothermal iron-oxide mats fill important gaps in the evolutionary history of Archaea.</title>
        <authorList>
            <person name="Jay Z.J."/>
            <person name="Beam J.P."/>
            <person name="Dlakic M."/>
            <person name="Rusch D.B."/>
            <person name="Kozubal M.A."/>
            <person name="Inskeep W.P."/>
        </authorList>
    </citation>
    <scope>NUCLEOTIDE SEQUENCE [LARGE SCALE GENOMIC DNA]</scope>
    <source>
        <strain evidence="8">OSP_D</strain>
    </source>
</reference>
<keyword evidence="6 7" id="KW-0687">Ribonucleoprotein</keyword>
<dbReference type="EMBL" id="NEXE01000001">
    <property type="protein sequence ID" value="PSN92616.1"/>
    <property type="molecule type" value="Genomic_DNA"/>
</dbReference>
<dbReference type="Proteomes" id="UP000240322">
    <property type="component" value="Unassembled WGS sequence"/>
</dbReference>